<dbReference type="VEuPathDB" id="CryptoDB:Cvel_8369"/>
<protein>
    <submittedName>
        <fullName evidence="2">Uncharacterized protein</fullName>
    </submittedName>
</protein>
<accession>A0A0G4HT18</accession>
<reference evidence="2" key="1">
    <citation type="submission" date="2014-11" db="EMBL/GenBank/DDBJ databases">
        <authorList>
            <person name="Otto D Thomas"/>
            <person name="Naeem Raeece"/>
        </authorList>
    </citation>
    <scope>NUCLEOTIDE SEQUENCE</scope>
</reference>
<dbReference type="EMBL" id="CDMZ01003767">
    <property type="protein sequence ID" value="CEM47510.1"/>
    <property type="molecule type" value="Genomic_DNA"/>
</dbReference>
<name>A0A0G4HT18_9ALVE</name>
<dbReference type="AlphaFoldDB" id="A0A0G4HT18"/>
<keyword evidence="1" id="KW-1133">Transmembrane helix</keyword>
<feature type="transmembrane region" description="Helical" evidence="1">
    <location>
        <begin position="230"/>
        <end position="247"/>
    </location>
</feature>
<sequence length="531" mass="60285">MAERLSVGSYVSIQGLQKRPELNGRVGRVTKGMDFQAGRLEVSLPSGEVVGVKVSNLRRAKRPPTGPQFTPNLKFGRCGFDVDYMRRISNPFNQGPLNLWVPLPFETVPNGSLDKAREHAEQALESAPDCADAYAVFAFCSSSLEEALEFYKKGAPLKFGMVAPHEVEECRQDEDGKQRNDCWKVPCWRGWLRCMYGVANTLRKLGKYSEAYEVYQELIPFEYNFYTSSSYVNMYAFFPAVVFMTAGPRRCMDIMRRGFKNADKYADYTSSIGVWTSIFVLCQYALMSEKTRTEFEWHYPDLEEGETFIDRPHLALGFFLQNHVLTIDLLLGDRPFPQVPMLSHTPLGLVSEVVTTAAVLPMWEATEGALEWLGRMRNTYEVMSRVMDKREGYPVDRGEFASWMDHPFVPHAVNHSQKNESYTMLDCLFIMTDDFEPFSRETSEMDSLEVFMLTKLPEKGCPPFHVKDISRVLVPARDSPLMLAAYQGFGSLPVKVLLKQAETHGGFFVDPFAFHGSSLQISRDGTKPKST</sequence>
<gene>
    <name evidence="2" type="ORF">Cvel_8369</name>
</gene>
<keyword evidence="1" id="KW-0472">Membrane</keyword>
<dbReference type="Gene3D" id="1.25.40.10">
    <property type="entry name" value="Tetratricopeptide repeat domain"/>
    <property type="match status" value="1"/>
</dbReference>
<proteinExistence type="predicted"/>
<organism evidence="2">
    <name type="scientific">Chromera velia CCMP2878</name>
    <dbReference type="NCBI Taxonomy" id="1169474"/>
    <lineage>
        <taxon>Eukaryota</taxon>
        <taxon>Sar</taxon>
        <taxon>Alveolata</taxon>
        <taxon>Colpodellida</taxon>
        <taxon>Chromeraceae</taxon>
        <taxon>Chromera</taxon>
    </lineage>
</organism>
<dbReference type="InterPro" id="IPR011990">
    <property type="entry name" value="TPR-like_helical_dom_sf"/>
</dbReference>
<feature type="transmembrane region" description="Helical" evidence="1">
    <location>
        <begin position="268"/>
        <end position="286"/>
    </location>
</feature>
<evidence type="ECO:0000256" key="1">
    <source>
        <dbReference type="SAM" id="Phobius"/>
    </source>
</evidence>
<keyword evidence="1" id="KW-0812">Transmembrane</keyword>
<evidence type="ECO:0000313" key="2">
    <source>
        <dbReference type="EMBL" id="CEM47510.1"/>
    </source>
</evidence>
<dbReference type="SUPFAM" id="SSF48452">
    <property type="entry name" value="TPR-like"/>
    <property type="match status" value="1"/>
</dbReference>